<evidence type="ECO:0000259" key="1">
    <source>
        <dbReference type="PROSITE" id="PS51186"/>
    </source>
</evidence>
<evidence type="ECO:0000313" key="2">
    <source>
        <dbReference type="EMBL" id="PDS48482.1"/>
    </source>
</evidence>
<gene>
    <name evidence="2" type="ORF">CO662_28730</name>
</gene>
<protein>
    <recommendedName>
        <fullName evidence="1">N-acetyltransferase domain-containing protein</fullName>
    </recommendedName>
</protein>
<reference evidence="2 3" key="1">
    <citation type="submission" date="2017-09" db="EMBL/GenBank/DDBJ databases">
        <title>Comparative genomics of rhizobia isolated from Phaseolus vulgaris in China.</title>
        <authorList>
            <person name="Tong W."/>
        </authorList>
    </citation>
    <scope>NUCLEOTIDE SEQUENCE [LARGE SCALE GENOMIC DNA]</scope>
    <source>
        <strain evidence="2 3">Y27</strain>
    </source>
</reference>
<dbReference type="SUPFAM" id="SSF55729">
    <property type="entry name" value="Acyl-CoA N-acyltransferases (Nat)"/>
    <property type="match status" value="1"/>
</dbReference>
<dbReference type="Proteomes" id="UP000219972">
    <property type="component" value="Unassembled WGS sequence"/>
</dbReference>
<proteinExistence type="predicted"/>
<keyword evidence="3" id="KW-1185">Reference proteome</keyword>
<dbReference type="Gene3D" id="3.40.630.30">
    <property type="match status" value="1"/>
</dbReference>
<name>A0ABX4J2F5_9HYPH</name>
<dbReference type="PROSITE" id="PS51186">
    <property type="entry name" value="GNAT"/>
    <property type="match status" value="1"/>
</dbReference>
<comment type="caution">
    <text evidence="2">The sequence shown here is derived from an EMBL/GenBank/DDBJ whole genome shotgun (WGS) entry which is preliminary data.</text>
</comment>
<dbReference type="Pfam" id="PF00583">
    <property type="entry name" value="Acetyltransf_1"/>
    <property type="match status" value="1"/>
</dbReference>
<sequence length="298" mass="32655">MLQIIGIERAQDTILPQIVNMHRRDAGVTERTILSPYEAWRIGGPWMEASLCKTHFSLFRASGGQICVAKRGSFVLGEIEFRLISGGHEAYISELMVDGSHRSKGIGTRLCSKVADYASSIGATQISVLPNGHSKTFYSKVGFSPSDRRYAIDGEASSKREDLPSLEMVSECDVAELPSLPAITVGVLQPAEQELYSLLLMCGLQGFPESKLPRLWKLSRTNAWIGLRPSSSPGGYARLFAGGAIQLETLAALAPHLCALAAQAKWRIYADEPKIFSLNSACDTFDEIWKKSVVRKPH</sequence>
<dbReference type="InterPro" id="IPR016181">
    <property type="entry name" value="Acyl_CoA_acyltransferase"/>
</dbReference>
<feature type="domain" description="N-acetyltransferase" evidence="1">
    <location>
        <begin position="5"/>
        <end position="164"/>
    </location>
</feature>
<evidence type="ECO:0000313" key="3">
    <source>
        <dbReference type="Proteomes" id="UP000219972"/>
    </source>
</evidence>
<dbReference type="EMBL" id="NWSL01000026">
    <property type="protein sequence ID" value="PDS48482.1"/>
    <property type="molecule type" value="Genomic_DNA"/>
</dbReference>
<organism evidence="2 3">
    <name type="scientific">Rhizobium anhuiense</name>
    <dbReference type="NCBI Taxonomy" id="1184720"/>
    <lineage>
        <taxon>Bacteria</taxon>
        <taxon>Pseudomonadati</taxon>
        <taxon>Pseudomonadota</taxon>
        <taxon>Alphaproteobacteria</taxon>
        <taxon>Hyphomicrobiales</taxon>
        <taxon>Rhizobiaceae</taxon>
        <taxon>Rhizobium/Agrobacterium group</taxon>
        <taxon>Rhizobium</taxon>
    </lineage>
</organism>
<dbReference type="InterPro" id="IPR000182">
    <property type="entry name" value="GNAT_dom"/>
</dbReference>
<accession>A0ABX4J2F5</accession>
<dbReference type="CDD" id="cd04301">
    <property type="entry name" value="NAT_SF"/>
    <property type="match status" value="1"/>
</dbReference>